<dbReference type="AlphaFoldDB" id="A0A150X9D3"/>
<dbReference type="OrthoDB" id="5498726at2"/>
<protein>
    <recommendedName>
        <fullName evidence="3">DUF4856 domain-containing protein</fullName>
    </recommendedName>
</protein>
<dbReference type="Pfam" id="PF16148">
    <property type="entry name" value="DUF4856"/>
    <property type="match status" value="1"/>
</dbReference>
<reference evidence="1 2" key="1">
    <citation type="submission" date="2016-01" db="EMBL/GenBank/DDBJ databases">
        <title>Genome sequencing of Roseivirga spongicola UST030701-084.</title>
        <authorList>
            <person name="Selvaratnam C."/>
            <person name="Thevarajoo S."/>
            <person name="Goh K.M."/>
            <person name="Ee R."/>
            <person name="Chan K.-G."/>
            <person name="Chong C.S."/>
        </authorList>
    </citation>
    <scope>NUCLEOTIDE SEQUENCE [LARGE SCALE GENOMIC DNA]</scope>
    <source>
        <strain evidence="1 2">UST030701-084</strain>
    </source>
</reference>
<evidence type="ECO:0000313" key="1">
    <source>
        <dbReference type="EMBL" id="KYG75347.1"/>
    </source>
</evidence>
<proteinExistence type="predicted"/>
<comment type="caution">
    <text evidence="1">The sequence shown here is derived from an EMBL/GenBank/DDBJ whole genome shotgun (WGS) entry which is preliminary data.</text>
</comment>
<sequence>MTRNYPLAVLLLVLALFSCDDNEGLPEVEAPSSYSFERNSQSTVSFSGQTTRIKMAEELNSAFLDFDNTTEALLLEMFRNDDGQGGDVSPFEDADLNSATKSIKSKVAASQDLFAANTTESSQIKAQFESWIAGQINEIYPNRNQLATAGNAGQLADGTSTRYVNAKGLEYNQAFTKSLIGGLMLDQLVNNYLSTAVLDAASNKEDNNAGVLADGKNYTTMEHKWDEAYGYLFGNAANTASPLTELGSSDSYLNKYLGRVEGDADFAGVAQEVFDALILGRAAIVAQQYEVRDAQADIIKQKLSEIIAIRAVYYLQQGKIALENQQYGTAFHDLSEGFGFIYSLRFTHNPIAGDSFFSREEVDQMIDDLYGSTNGFWDVDATTLDAISASIAAKFDFTVAEAGN</sequence>
<dbReference type="Proteomes" id="UP000075606">
    <property type="component" value="Unassembled WGS sequence"/>
</dbReference>
<dbReference type="PROSITE" id="PS51257">
    <property type="entry name" value="PROKAR_LIPOPROTEIN"/>
    <property type="match status" value="1"/>
</dbReference>
<evidence type="ECO:0008006" key="3">
    <source>
        <dbReference type="Google" id="ProtNLM"/>
    </source>
</evidence>
<dbReference type="RefSeq" id="WP_068221383.1">
    <property type="nucleotide sequence ID" value="NZ_CP139724.1"/>
</dbReference>
<dbReference type="InterPro" id="IPR032331">
    <property type="entry name" value="DUF4856"/>
</dbReference>
<gene>
    <name evidence="1" type="ORF">AWW68_10285</name>
</gene>
<accession>A0A150X9D3</accession>
<evidence type="ECO:0000313" key="2">
    <source>
        <dbReference type="Proteomes" id="UP000075606"/>
    </source>
</evidence>
<keyword evidence="2" id="KW-1185">Reference proteome</keyword>
<name>A0A150X9D3_9BACT</name>
<dbReference type="EMBL" id="LRPC01000023">
    <property type="protein sequence ID" value="KYG75347.1"/>
    <property type="molecule type" value="Genomic_DNA"/>
</dbReference>
<dbReference type="STRING" id="333140.AWW68_10285"/>
<organism evidence="1 2">
    <name type="scientific">Roseivirga spongicola</name>
    <dbReference type="NCBI Taxonomy" id="333140"/>
    <lineage>
        <taxon>Bacteria</taxon>
        <taxon>Pseudomonadati</taxon>
        <taxon>Bacteroidota</taxon>
        <taxon>Cytophagia</taxon>
        <taxon>Cytophagales</taxon>
        <taxon>Roseivirgaceae</taxon>
        <taxon>Roseivirga</taxon>
    </lineage>
</organism>